<organism evidence="4 5">
    <name type="scientific">Aphanomyces stellatus</name>
    <dbReference type="NCBI Taxonomy" id="120398"/>
    <lineage>
        <taxon>Eukaryota</taxon>
        <taxon>Sar</taxon>
        <taxon>Stramenopiles</taxon>
        <taxon>Oomycota</taxon>
        <taxon>Saprolegniomycetes</taxon>
        <taxon>Saprolegniales</taxon>
        <taxon>Verrucalvaceae</taxon>
        <taxon>Aphanomyces</taxon>
    </lineage>
</organism>
<feature type="transmembrane region" description="Helical" evidence="1">
    <location>
        <begin position="214"/>
        <end position="233"/>
    </location>
</feature>
<reference evidence="3" key="2">
    <citation type="submission" date="2019-06" db="EMBL/GenBank/DDBJ databases">
        <title>Genomics analysis of Aphanomyces spp. identifies a new class of oomycete effector associated with host adaptation.</title>
        <authorList>
            <person name="Gaulin E."/>
        </authorList>
    </citation>
    <scope>NUCLEOTIDE SEQUENCE</scope>
    <source>
        <strain evidence="3">CBS 578.67</strain>
    </source>
</reference>
<dbReference type="PROSITE" id="PS50076">
    <property type="entry name" value="DNAJ_2"/>
    <property type="match status" value="1"/>
</dbReference>
<dbReference type="AlphaFoldDB" id="A0A485KTG7"/>
<protein>
    <submittedName>
        <fullName evidence="4">Aste57867_11602 protein</fullName>
    </submittedName>
</protein>
<proteinExistence type="predicted"/>
<feature type="transmembrane region" description="Helical" evidence="1">
    <location>
        <begin position="180"/>
        <end position="202"/>
    </location>
</feature>
<feature type="transmembrane region" description="Helical" evidence="1">
    <location>
        <begin position="264"/>
        <end position="286"/>
    </location>
</feature>
<reference evidence="4 5" key="1">
    <citation type="submission" date="2019-03" db="EMBL/GenBank/DDBJ databases">
        <authorList>
            <person name="Gaulin E."/>
            <person name="Dumas B."/>
        </authorList>
    </citation>
    <scope>NUCLEOTIDE SEQUENCE [LARGE SCALE GENOMIC DNA]</scope>
    <source>
        <strain evidence="4">CBS 568.67</strain>
    </source>
</reference>
<dbReference type="Gene3D" id="1.10.287.110">
    <property type="entry name" value="DnaJ domain"/>
    <property type="match status" value="1"/>
</dbReference>
<dbReference type="Pfam" id="PF00226">
    <property type="entry name" value="DnaJ"/>
    <property type="match status" value="1"/>
</dbReference>
<keyword evidence="1" id="KW-0812">Transmembrane</keyword>
<keyword evidence="1" id="KW-1133">Transmembrane helix</keyword>
<evidence type="ECO:0000313" key="5">
    <source>
        <dbReference type="Proteomes" id="UP000332933"/>
    </source>
</evidence>
<evidence type="ECO:0000259" key="2">
    <source>
        <dbReference type="PROSITE" id="PS50076"/>
    </source>
</evidence>
<dbReference type="PANTHER" id="PTHR13568:SF9">
    <property type="entry name" value="TRANSMEMBRANE PROTEIN 203"/>
    <property type="match status" value="1"/>
</dbReference>
<dbReference type="InterPro" id="IPR036869">
    <property type="entry name" value="J_dom_sf"/>
</dbReference>
<evidence type="ECO:0000313" key="4">
    <source>
        <dbReference type="EMBL" id="VFT88460.1"/>
    </source>
</evidence>
<dbReference type="Proteomes" id="UP000332933">
    <property type="component" value="Unassembled WGS sequence"/>
</dbReference>
<feature type="transmembrane region" description="Helical" evidence="1">
    <location>
        <begin position="360"/>
        <end position="382"/>
    </location>
</feature>
<gene>
    <name evidence="4" type="primary">Aste57867_11602</name>
    <name evidence="3" type="ORF">As57867_011559</name>
    <name evidence="4" type="ORF">ASTE57867_11602</name>
</gene>
<dbReference type="SUPFAM" id="SSF46565">
    <property type="entry name" value="Chaperone J-domain"/>
    <property type="match status" value="1"/>
</dbReference>
<name>A0A485KTG7_9STRA</name>
<dbReference type="InterPro" id="IPR019396">
    <property type="entry name" value="TM_Fragile-X-F-assoc"/>
</dbReference>
<evidence type="ECO:0000256" key="1">
    <source>
        <dbReference type="SAM" id="Phobius"/>
    </source>
</evidence>
<dbReference type="Pfam" id="PF10269">
    <property type="entry name" value="Tmemb_185A"/>
    <property type="match status" value="1"/>
</dbReference>
<dbReference type="InterPro" id="IPR018253">
    <property type="entry name" value="DnaJ_domain_CS"/>
</dbReference>
<feature type="domain" description="J" evidence="2">
    <location>
        <begin position="7"/>
        <end position="72"/>
    </location>
</feature>
<keyword evidence="1" id="KW-0472">Membrane</keyword>
<dbReference type="SMART" id="SM00271">
    <property type="entry name" value="DnaJ"/>
    <property type="match status" value="1"/>
</dbReference>
<keyword evidence="5" id="KW-1185">Reference proteome</keyword>
<dbReference type="EMBL" id="VJMH01005295">
    <property type="protein sequence ID" value="KAF0697716.1"/>
    <property type="molecule type" value="Genomic_DNA"/>
</dbReference>
<feature type="transmembrane region" description="Helical" evidence="1">
    <location>
        <begin position="136"/>
        <end position="159"/>
    </location>
</feature>
<sequence length="402" mass="45210">MAPRHIKLYYTMDVARDVSVVDLDRAFHHLEKNLHPDKRGNTREAHDEFVAMQSAYAILHNPRKRRTYDWMGEDGVDLFHRSRDLGLRELVASATTVLAQFAPAEILLFVATLLALVVVLPVLICVQVDNDVPWSWSATFLPIWIADAVYLCHVLYVCLKRQPKESPQCQPSPCTRTLRKLAKLFNCGLFVSFQILVVKTLSGDIPTSAMQLVFLPYYVLEGLATGAAIVTCFRSQFQIVPFRNLLRLITALLLAHKLDTTVDISWWLVFSPMFVVLGLTLSASLLQWCRLVRHPSHAPMRVSTQTPSYYDTIDATYNEDPSGPSPYIILAVALVRVIFYSPLVVLAYRLQSPHSFSSFAVFALWFVLGLLILLGSVVYLCCLRGRHSASTDSIVDAAQDVV</sequence>
<accession>A0A485KTG7</accession>
<feature type="transmembrane region" description="Helical" evidence="1">
    <location>
        <begin position="327"/>
        <end position="348"/>
    </location>
</feature>
<dbReference type="EMBL" id="CAADRA010005316">
    <property type="protein sequence ID" value="VFT88460.1"/>
    <property type="molecule type" value="Genomic_DNA"/>
</dbReference>
<dbReference type="PRINTS" id="PR00625">
    <property type="entry name" value="JDOMAIN"/>
</dbReference>
<dbReference type="InterPro" id="IPR001623">
    <property type="entry name" value="DnaJ_domain"/>
</dbReference>
<dbReference type="PANTHER" id="PTHR13568">
    <property type="entry name" value="FAM11A, B PROTEIN"/>
    <property type="match status" value="1"/>
</dbReference>
<evidence type="ECO:0000313" key="3">
    <source>
        <dbReference type="EMBL" id="KAF0697716.1"/>
    </source>
</evidence>
<dbReference type="OrthoDB" id="10250354at2759"/>
<dbReference type="PROSITE" id="PS00636">
    <property type="entry name" value="DNAJ_1"/>
    <property type="match status" value="1"/>
</dbReference>
<feature type="transmembrane region" description="Helical" evidence="1">
    <location>
        <begin position="106"/>
        <end position="124"/>
    </location>
</feature>